<evidence type="ECO:0000256" key="1">
    <source>
        <dbReference type="SAM" id="MobiDB-lite"/>
    </source>
</evidence>
<accession>A0AAN9U1R7</accession>
<comment type="caution">
    <text evidence="3">The sequence shown here is derived from an EMBL/GenBank/DDBJ whole genome shotgun (WGS) entry which is preliminary data.</text>
</comment>
<evidence type="ECO:0000313" key="3">
    <source>
        <dbReference type="EMBL" id="KAK7736590.1"/>
    </source>
</evidence>
<evidence type="ECO:0000259" key="2">
    <source>
        <dbReference type="Pfam" id="PF24864"/>
    </source>
</evidence>
<keyword evidence="4" id="KW-1185">Reference proteome</keyword>
<feature type="compositionally biased region" description="Basic residues" evidence="1">
    <location>
        <begin position="1"/>
        <end position="12"/>
    </location>
</feature>
<dbReference type="InterPro" id="IPR056632">
    <property type="entry name" value="DUF7730"/>
</dbReference>
<name>A0AAN9U1R7_9PEZI</name>
<evidence type="ECO:0000313" key="4">
    <source>
        <dbReference type="Proteomes" id="UP001320245"/>
    </source>
</evidence>
<gene>
    <name evidence="3" type="ORF">SLS53_007022</name>
</gene>
<protein>
    <recommendedName>
        <fullName evidence="2">DUF7730 domain-containing protein</fullName>
    </recommendedName>
</protein>
<dbReference type="EMBL" id="JAJSPL020000033">
    <property type="protein sequence ID" value="KAK7736590.1"/>
    <property type="molecule type" value="Genomic_DNA"/>
</dbReference>
<sequence>MVSIAKHSKPKQASHENEHVVPLLPAERPRRLSEAAFARHDSSLRHYGLFGRLPLEVRQKILTEAYADAIDILYSTNEFHLSDAKLIRNLPRLILPQRLASIRALELLWLPHTELLTHAPGPPGPYDTEEARRWLCNTIPIMFPRLEKLHLSLSYYIKEPGCLGLDPLDDSILQAERIILGPVESMLLKLPHASRTGGLSVAIDATLWKVLLRKHDHMRTPGLRADVDCFAYHGRFWKRFPGQEDEDGDAGYWVLDDLRLMTGGFRLMNIALMGPCRAHIHSKTYLPE</sequence>
<feature type="region of interest" description="Disordered" evidence="1">
    <location>
        <begin position="1"/>
        <end position="20"/>
    </location>
</feature>
<feature type="domain" description="DUF7730" evidence="2">
    <location>
        <begin position="65"/>
        <end position="155"/>
    </location>
</feature>
<dbReference type="Proteomes" id="UP001320245">
    <property type="component" value="Unassembled WGS sequence"/>
</dbReference>
<proteinExistence type="predicted"/>
<dbReference type="Pfam" id="PF24864">
    <property type="entry name" value="DUF7730"/>
    <property type="match status" value="1"/>
</dbReference>
<organism evidence="3 4">
    <name type="scientific">Cytospora paraplurivora</name>
    <dbReference type="NCBI Taxonomy" id="2898453"/>
    <lineage>
        <taxon>Eukaryota</taxon>
        <taxon>Fungi</taxon>
        <taxon>Dikarya</taxon>
        <taxon>Ascomycota</taxon>
        <taxon>Pezizomycotina</taxon>
        <taxon>Sordariomycetes</taxon>
        <taxon>Sordariomycetidae</taxon>
        <taxon>Diaporthales</taxon>
        <taxon>Cytosporaceae</taxon>
        <taxon>Cytospora</taxon>
    </lineage>
</organism>
<dbReference type="AlphaFoldDB" id="A0AAN9U1R7"/>
<reference evidence="3 4" key="1">
    <citation type="journal article" date="2023" name="PLoS ONE">
        <title>Cytospora paraplurivora sp. nov. isolated from orchards with fruit tree decline syndrome in Ontario, Canada.</title>
        <authorList>
            <person name="Ilyukhin E."/>
            <person name="Nguyen H.D.T."/>
            <person name="Castle A.J."/>
            <person name="Ellouze W."/>
        </authorList>
    </citation>
    <scope>NUCLEOTIDE SEQUENCE [LARGE SCALE GENOMIC DNA]</scope>
    <source>
        <strain evidence="3 4">FDS-564</strain>
    </source>
</reference>